<dbReference type="InterPro" id="IPR046335">
    <property type="entry name" value="LacI/GalR-like_sensor"/>
</dbReference>
<keyword evidence="7" id="KW-1185">Reference proteome</keyword>
<evidence type="ECO:0000256" key="2">
    <source>
        <dbReference type="ARBA" id="ARBA00023125"/>
    </source>
</evidence>
<dbReference type="SUPFAM" id="SSF53822">
    <property type="entry name" value="Periplasmic binding protein-like I"/>
    <property type="match status" value="1"/>
</dbReference>
<dbReference type="GO" id="GO:0003677">
    <property type="term" value="F:DNA binding"/>
    <property type="evidence" value="ECO:0007669"/>
    <property type="project" value="UniProtKB-KW"/>
</dbReference>
<protein>
    <submittedName>
        <fullName evidence="6">LacI family DNA-binding transcriptional regulator</fullName>
    </submittedName>
</protein>
<name>A0ABP7BI79_9MICO</name>
<dbReference type="Gene3D" id="3.40.50.2300">
    <property type="match status" value="2"/>
</dbReference>
<dbReference type="CDD" id="cd01392">
    <property type="entry name" value="HTH_LacI"/>
    <property type="match status" value="1"/>
</dbReference>
<feature type="domain" description="HTH lacI-type" evidence="5">
    <location>
        <begin position="4"/>
        <end position="58"/>
    </location>
</feature>
<dbReference type="PROSITE" id="PS50932">
    <property type="entry name" value="HTH_LACI_2"/>
    <property type="match status" value="1"/>
</dbReference>
<evidence type="ECO:0000313" key="7">
    <source>
        <dbReference type="Proteomes" id="UP001410795"/>
    </source>
</evidence>
<dbReference type="RefSeq" id="WP_221856197.1">
    <property type="nucleotide sequence ID" value="NZ_BAAAYV010000011.1"/>
</dbReference>
<dbReference type="Gene3D" id="1.10.260.40">
    <property type="entry name" value="lambda repressor-like DNA-binding domains"/>
    <property type="match status" value="1"/>
</dbReference>
<dbReference type="PANTHER" id="PTHR30146">
    <property type="entry name" value="LACI-RELATED TRANSCRIPTIONAL REPRESSOR"/>
    <property type="match status" value="1"/>
</dbReference>
<keyword evidence="1" id="KW-0805">Transcription regulation</keyword>
<dbReference type="Proteomes" id="UP001410795">
    <property type="component" value="Unassembled WGS sequence"/>
</dbReference>
<dbReference type="SMART" id="SM00354">
    <property type="entry name" value="HTH_LACI"/>
    <property type="match status" value="1"/>
</dbReference>
<dbReference type="EMBL" id="BAAAYV010000011">
    <property type="protein sequence ID" value="GAA3661469.1"/>
    <property type="molecule type" value="Genomic_DNA"/>
</dbReference>
<dbReference type="InterPro" id="IPR028082">
    <property type="entry name" value="Peripla_BP_I"/>
</dbReference>
<comment type="caution">
    <text evidence="6">The sequence shown here is derived from an EMBL/GenBank/DDBJ whole genome shotgun (WGS) entry which is preliminary data.</text>
</comment>
<organism evidence="6 7">
    <name type="scientific">Microbacterium marinilacus</name>
    <dbReference type="NCBI Taxonomy" id="415209"/>
    <lineage>
        <taxon>Bacteria</taxon>
        <taxon>Bacillati</taxon>
        <taxon>Actinomycetota</taxon>
        <taxon>Actinomycetes</taxon>
        <taxon>Micrococcales</taxon>
        <taxon>Microbacteriaceae</taxon>
        <taxon>Microbacterium</taxon>
    </lineage>
</organism>
<gene>
    <name evidence="6" type="ORF">GCM10022202_23420</name>
</gene>
<dbReference type="InterPro" id="IPR000843">
    <property type="entry name" value="HTH_LacI"/>
</dbReference>
<dbReference type="SUPFAM" id="SSF47413">
    <property type="entry name" value="lambda repressor-like DNA-binding domains"/>
    <property type="match status" value="1"/>
</dbReference>
<evidence type="ECO:0000259" key="5">
    <source>
        <dbReference type="PROSITE" id="PS50932"/>
    </source>
</evidence>
<evidence type="ECO:0000256" key="4">
    <source>
        <dbReference type="SAM" id="MobiDB-lite"/>
    </source>
</evidence>
<evidence type="ECO:0000256" key="3">
    <source>
        <dbReference type="ARBA" id="ARBA00023163"/>
    </source>
</evidence>
<dbReference type="Pfam" id="PF00356">
    <property type="entry name" value="LacI"/>
    <property type="match status" value="1"/>
</dbReference>
<sequence length="352" mass="36723">MKRVAITDVALAAGVSRSTVSNYLNRPEIVSAGARDRIARAISELGFVPSEAARNISSGDSNTIGYVAFEFTNPFSGVIADAIERRAAETGRTVMIGNSAGSAERQLEYLQLFERKRVAGIIVATVDELEPQLAAMRDRGTASVITGRISGNPQQASVSAADAEGGYLAAQHLLDLGRRRLAFVGGPFSVQQVSERFDGASRAVRAVPDASLTVLRADERTMNAGFAAGVEMATRGDQLPDGVFAVNDLVGLGVVRGLTSFGVDVPRDVAVIGFDGDEIAAVSAIPLSTISTPGEAIGEAAFDMLLQEIDGTAESSATRHRVIPPQLVVRASTAGDAADQGQSAPAERPRSA</sequence>
<accession>A0ABP7BI79</accession>
<feature type="region of interest" description="Disordered" evidence="4">
    <location>
        <begin position="332"/>
        <end position="352"/>
    </location>
</feature>
<dbReference type="InterPro" id="IPR010982">
    <property type="entry name" value="Lambda_DNA-bd_dom_sf"/>
</dbReference>
<keyword evidence="3" id="KW-0804">Transcription</keyword>
<proteinExistence type="predicted"/>
<reference evidence="7" key="1">
    <citation type="journal article" date="2019" name="Int. J. Syst. Evol. Microbiol.">
        <title>The Global Catalogue of Microorganisms (GCM) 10K type strain sequencing project: providing services to taxonomists for standard genome sequencing and annotation.</title>
        <authorList>
            <consortium name="The Broad Institute Genomics Platform"/>
            <consortium name="The Broad Institute Genome Sequencing Center for Infectious Disease"/>
            <person name="Wu L."/>
            <person name="Ma J."/>
        </authorList>
    </citation>
    <scope>NUCLEOTIDE SEQUENCE [LARGE SCALE GENOMIC DNA]</scope>
    <source>
        <strain evidence="7">JCM 16546</strain>
    </source>
</reference>
<evidence type="ECO:0000313" key="6">
    <source>
        <dbReference type="EMBL" id="GAA3661469.1"/>
    </source>
</evidence>
<keyword evidence="2 6" id="KW-0238">DNA-binding</keyword>
<evidence type="ECO:0000256" key="1">
    <source>
        <dbReference type="ARBA" id="ARBA00023015"/>
    </source>
</evidence>
<dbReference type="Pfam" id="PF13377">
    <property type="entry name" value="Peripla_BP_3"/>
    <property type="match status" value="1"/>
</dbReference>
<dbReference type="PANTHER" id="PTHR30146:SF109">
    <property type="entry name" value="HTH-TYPE TRANSCRIPTIONAL REGULATOR GALS"/>
    <property type="match status" value="1"/>
</dbReference>
<dbReference type="PROSITE" id="PS00356">
    <property type="entry name" value="HTH_LACI_1"/>
    <property type="match status" value="1"/>
</dbReference>